<dbReference type="Proteomes" id="UP000316727">
    <property type="component" value="Unassembled WGS sequence"/>
</dbReference>
<evidence type="ECO:0000313" key="1">
    <source>
        <dbReference type="EMBL" id="TPE46088.1"/>
    </source>
</evidence>
<organism evidence="1 2">
    <name type="scientific">Pontibacter mangrovi</name>
    <dbReference type="NCBI Taxonomy" id="2589816"/>
    <lineage>
        <taxon>Bacteria</taxon>
        <taxon>Pseudomonadati</taxon>
        <taxon>Bacteroidota</taxon>
        <taxon>Cytophagia</taxon>
        <taxon>Cytophagales</taxon>
        <taxon>Hymenobacteraceae</taxon>
        <taxon>Pontibacter</taxon>
    </lineage>
</organism>
<sequence length="135" mass="15230">MASLTSPGLDYYKIEVDEQKKLIKSVWLRPVHGHEIIAGATRLYEVLRDTKFERAIADARLITSVSADIKGWLSYDFFELLSSTQLKKLARVIPAQELVRQELVQVAANAQQRGVVRFQVNSFLNPGEALSWLAS</sequence>
<keyword evidence="2" id="KW-1185">Reference proteome</keyword>
<gene>
    <name evidence="1" type="ORF">FJM65_01710</name>
</gene>
<reference evidence="1 2" key="1">
    <citation type="submission" date="2019-06" db="EMBL/GenBank/DDBJ databases">
        <title>A novel bacterium of genus Pontibacter, isolated from marine sediment.</title>
        <authorList>
            <person name="Huang H."/>
            <person name="Mo K."/>
            <person name="Hu Y."/>
        </authorList>
    </citation>
    <scope>NUCLEOTIDE SEQUENCE [LARGE SCALE GENOMIC DNA]</scope>
    <source>
        <strain evidence="1 2">HB172049</strain>
    </source>
</reference>
<evidence type="ECO:0000313" key="2">
    <source>
        <dbReference type="Proteomes" id="UP000316727"/>
    </source>
</evidence>
<comment type="caution">
    <text evidence="1">The sequence shown here is derived from an EMBL/GenBank/DDBJ whole genome shotgun (WGS) entry which is preliminary data.</text>
</comment>
<dbReference type="EMBL" id="VFRQ01000001">
    <property type="protein sequence ID" value="TPE46088.1"/>
    <property type="molecule type" value="Genomic_DNA"/>
</dbReference>
<dbReference type="RefSeq" id="WP_140618763.1">
    <property type="nucleotide sequence ID" value="NZ_VFRQ01000001.1"/>
</dbReference>
<accession>A0A501W9P1</accession>
<dbReference type="OrthoDB" id="852541at2"/>
<name>A0A501W9P1_9BACT</name>
<evidence type="ECO:0008006" key="3">
    <source>
        <dbReference type="Google" id="ProtNLM"/>
    </source>
</evidence>
<dbReference type="AlphaFoldDB" id="A0A501W9P1"/>
<protein>
    <recommendedName>
        <fullName evidence="3">STAS/SEC14 domain-containing protein</fullName>
    </recommendedName>
</protein>
<proteinExistence type="predicted"/>